<dbReference type="InterPro" id="IPR052944">
    <property type="entry name" value="Sporulation_related"/>
</dbReference>
<feature type="domain" description="DUF4367" evidence="3">
    <location>
        <begin position="268"/>
        <end position="365"/>
    </location>
</feature>
<proteinExistence type="predicted"/>
<dbReference type="AlphaFoldDB" id="A0A1I0N6Q0"/>
<dbReference type="EMBL" id="FOJA01000001">
    <property type="protein sequence ID" value="SEV96520.1"/>
    <property type="molecule type" value="Genomic_DNA"/>
</dbReference>
<reference evidence="4 5" key="1">
    <citation type="submission" date="2016-10" db="EMBL/GenBank/DDBJ databases">
        <authorList>
            <person name="de Groot N.N."/>
        </authorList>
    </citation>
    <scope>NUCLEOTIDE SEQUENCE [LARGE SCALE GENOMIC DNA]</scope>
    <source>
        <strain evidence="4 5">CGMCC 1.5337</strain>
    </source>
</reference>
<evidence type="ECO:0000313" key="4">
    <source>
        <dbReference type="EMBL" id="SEV96520.1"/>
    </source>
</evidence>
<sequence>MALKRFPVVLGVVVVLLVASLAGCVGLEDSSTAQETTTAAPQTTAGESPSADVIEQHALSNNTSVESVTGTVTITTGTGNGTQTMEANVWQVPPNDVRYEYVSGPSEGTLLVSNESTFWMYNETTNTARRFQYDTGLAENLTRAFQNLSSEFTAEYQREETVSGRETYVVSVQPPNGTLGSVASNQTVWLDQENWFPVRTQVTTTVGNQTSTSTITYSNLTYNATIPADRFTFEPPTNATVENVTLPETRTFESVDAAAASVNFSVREPTTLPDGFALQNVTTTQSGATTAVSLTYANESSTLRVSQSTATGSATQGENVSVAGYDGSYVEFGERGILQWRTDRFTYSVSGPFSRSTLVAVAESLHE</sequence>
<evidence type="ECO:0000259" key="3">
    <source>
        <dbReference type="Pfam" id="PF14285"/>
    </source>
</evidence>
<evidence type="ECO:0000256" key="1">
    <source>
        <dbReference type="SAM" id="MobiDB-lite"/>
    </source>
</evidence>
<dbReference type="SUPFAM" id="SSF89392">
    <property type="entry name" value="Prokaryotic lipoproteins and lipoprotein localization factors"/>
    <property type="match status" value="1"/>
</dbReference>
<feature type="domain" description="MucB/RseB N-terminal" evidence="2">
    <location>
        <begin position="98"/>
        <end position="210"/>
    </location>
</feature>
<dbReference type="InterPro" id="IPR025377">
    <property type="entry name" value="DUF4367"/>
</dbReference>
<feature type="compositionally biased region" description="Low complexity" evidence="1">
    <location>
        <begin position="30"/>
        <end position="45"/>
    </location>
</feature>
<dbReference type="RefSeq" id="WP_089667935.1">
    <property type="nucleotide sequence ID" value="NZ_FOJA01000001.1"/>
</dbReference>
<evidence type="ECO:0000313" key="5">
    <source>
        <dbReference type="Proteomes" id="UP000198518"/>
    </source>
</evidence>
<dbReference type="Gene3D" id="2.50.20.10">
    <property type="entry name" value="Lipoprotein localisation LolA/LolB/LppX"/>
    <property type="match status" value="1"/>
</dbReference>
<dbReference type="PROSITE" id="PS51257">
    <property type="entry name" value="PROKAR_LIPOPROTEIN"/>
    <property type="match status" value="1"/>
</dbReference>
<protein>
    <submittedName>
        <fullName evidence="4">Outer membrane lipoprotein-sorting protein</fullName>
    </submittedName>
</protein>
<gene>
    <name evidence="4" type="ORF">SAMN04487945_0630</name>
</gene>
<feature type="region of interest" description="Disordered" evidence="1">
    <location>
        <begin position="30"/>
        <end position="51"/>
    </location>
</feature>
<accession>A0A1I0N6Q0</accession>
<keyword evidence="4" id="KW-0449">Lipoprotein</keyword>
<keyword evidence="5" id="KW-1185">Reference proteome</keyword>
<name>A0A1I0N6Q0_9EURY</name>
<dbReference type="PANTHER" id="PTHR37507:SF2">
    <property type="entry name" value="SPORULATION PROTEIN YDCC"/>
    <property type="match status" value="1"/>
</dbReference>
<dbReference type="InterPro" id="IPR033434">
    <property type="entry name" value="MucB/RseB_N"/>
</dbReference>
<dbReference type="Proteomes" id="UP000198518">
    <property type="component" value="Unassembled WGS sequence"/>
</dbReference>
<dbReference type="Pfam" id="PF14285">
    <property type="entry name" value="DUF4367"/>
    <property type="match status" value="1"/>
</dbReference>
<dbReference type="OrthoDB" id="137725at2157"/>
<organism evidence="4 5">
    <name type="scientific">Halobacterium jilantaiense</name>
    <dbReference type="NCBI Taxonomy" id="355548"/>
    <lineage>
        <taxon>Archaea</taxon>
        <taxon>Methanobacteriati</taxon>
        <taxon>Methanobacteriota</taxon>
        <taxon>Stenosarchaea group</taxon>
        <taxon>Halobacteria</taxon>
        <taxon>Halobacteriales</taxon>
        <taxon>Halobacteriaceae</taxon>
        <taxon>Halobacterium</taxon>
    </lineage>
</organism>
<dbReference type="PANTHER" id="PTHR37507">
    <property type="entry name" value="SPORULATION PROTEIN YDCC"/>
    <property type="match status" value="1"/>
</dbReference>
<dbReference type="STRING" id="355548.SAMN04487945_0630"/>
<dbReference type="InterPro" id="IPR029046">
    <property type="entry name" value="LolA/LolB/LppX"/>
</dbReference>
<dbReference type="Pfam" id="PF03888">
    <property type="entry name" value="MucB_RseB"/>
    <property type="match status" value="1"/>
</dbReference>
<evidence type="ECO:0000259" key="2">
    <source>
        <dbReference type="Pfam" id="PF03888"/>
    </source>
</evidence>